<dbReference type="EMBL" id="QGKW02001940">
    <property type="protein sequence ID" value="KAF2559949.1"/>
    <property type="molecule type" value="Genomic_DNA"/>
</dbReference>
<reference evidence="1" key="1">
    <citation type="submission" date="2019-12" db="EMBL/GenBank/DDBJ databases">
        <title>Genome sequencing and annotation of Brassica cretica.</title>
        <authorList>
            <person name="Studholme D.J."/>
            <person name="Sarris P.F."/>
        </authorList>
    </citation>
    <scope>NUCLEOTIDE SEQUENCE</scope>
    <source>
        <strain evidence="1">PFS-001/15</strain>
        <tissue evidence="1">Leaf</tissue>
    </source>
</reference>
<protein>
    <submittedName>
        <fullName evidence="1">Uncharacterized protein</fullName>
    </submittedName>
</protein>
<name>A0A8S9HP89_BRACR</name>
<dbReference type="Proteomes" id="UP000712281">
    <property type="component" value="Unassembled WGS sequence"/>
</dbReference>
<evidence type="ECO:0000313" key="2">
    <source>
        <dbReference type="Proteomes" id="UP000712281"/>
    </source>
</evidence>
<dbReference type="AlphaFoldDB" id="A0A8S9HP89"/>
<organism evidence="1 2">
    <name type="scientific">Brassica cretica</name>
    <name type="common">Mustard</name>
    <dbReference type="NCBI Taxonomy" id="69181"/>
    <lineage>
        <taxon>Eukaryota</taxon>
        <taxon>Viridiplantae</taxon>
        <taxon>Streptophyta</taxon>
        <taxon>Embryophyta</taxon>
        <taxon>Tracheophyta</taxon>
        <taxon>Spermatophyta</taxon>
        <taxon>Magnoliopsida</taxon>
        <taxon>eudicotyledons</taxon>
        <taxon>Gunneridae</taxon>
        <taxon>Pentapetalae</taxon>
        <taxon>rosids</taxon>
        <taxon>malvids</taxon>
        <taxon>Brassicales</taxon>
        <taxon>Brassicaceae</taxon>
        <taxon>Brassiceae</taxon>
        <taxon>Brassica</taxon>
    </lineage>
</organism>
<proteinExistence type="predicted"/>
<gene>
    <name evidence="1" type="ORF">F2Q68_00015149</name>
</gene>
<comment type="caution">
    <text evidence="1">The sequence shown here is derived from an EMBL/GenBank/DDBJ whole genome shotgun (WGS) entry which is preliminary data.</text>
</comment>
<sequence length="222" mass="24137">MLQPSSIATLRPSMYTAWSLHSDRAQAKLGRYVATEHAHGSALRSDRARTWLGTTEPGPQGKLGFPDFPPITEIDSANLVPTLQKVPIPRKSVDIHGSHELTNKLRVENMWVSSKVPHTQLDEQVLESCQASWIALLRLSKLFAAFRVSGKFSKSGIGPASGCLGQGSLSGTGAGLLVSNLLFVLLSSACKRSSQTRKDYRGSYVKWSLSIDRGASMSIDRT</sequence>
<accession>A0A8S9HP89</accession>
<evidence type="ECO:0000313" key="1">
    <source>
        <dbReference type="EMBL" id="KAF2559949.1"/>
    </source>
</evidence>